<feature type="transmembrane region" description="Helical" evidence="6">
    <location>
        <begin position="223"/>
        <end position="243"/>
    </location>
</feature>
<organism evidence="8 9">
    <name type="scientific">Arthrobotrys conoides</name>
    <dbReference type="NCBI Taxonomy" id="74498"/>
    <lineage>
        <taxon>Eukaryota</taxon>
        <taxon>Fungi</taxon>
        <taxon>Dikarya</taxon>
        <taxon>Ascomycota</taxon>
        <taxon>Pezizomycotina</taxon>
        <taxon>Orbiliomycetes</taxon>
        <taxon>Orbiliales</taxon>
        <taxon>Orbiliaceae</taxon>
        <taxon>Arthrobotrys</taxon>
    </lineage>
</organism>
<dbReference type="PANTHER" id="PTHR43791">
    <property type="entry name" value="PERMEASE-RELATED"/>
    <property type="match status" value="1"/>
</dbReference>
<dbReference type="Proteomes" id="UP001307849">
    <property type="component" value="Unassembled WGS sequence"/>
</dbReference>
<sequence length="505" mass="56192">MSVEGKDMEVAPEKHQVTTPASGKGVWVEAENASTVSNATGTLITIDEKTNRRLLKRIDRRVIPVLCFTYALQFYDKALLSQAAIFGLRKDLHLESGLRYSWASLIFYFGYMVGTYPISLLAQKYPTRIVITAITIAWSFVVLATPACTTYEGFLVNRFMLGLIEAGVSPIFMLVVGLWYTHAEQVSRSSWWYSCSGGSLLVSPLINYGLGHITGGSLQPWQYMYFIAGGVTAFWGVALWWVFPDTPQYAKGFTEEERALLLERVRGNNAGAENKTFKKDQMIEALKDYQLWGITVLSIASCTASGAISTFAPIVFNGMGFTIFQSLLLNLPIGALAFICILGSGYLGRHIPNSRFHIITVACLPVILGCALLWQLPSSNRAGRIVGYYLINFFASAWTQCIGLGTSNVAGHTKKAVYAAVTFIAYSLGNIIGPLMFDASYAPRYDRSFIGIMICFVLCFFCSELLRAFLVRENKRRDTKYGTPDISQGLEDFTDRQNKSFRYHL</sequence>
<dbReference type="EMBL" id="JAVHJM010000001">
    <property type="protein sequence ID" value="KAK6521707.1"/>
    <property type="molecule type" value="Genomic_DNA"/>
</dbReference>
<gene>
    <name evidence="8" type="ORF">TWF506_001911</name>
</gene>
<dbReference type="Gene3D" id="1.20.1250.20">
    <property type="entry name" value="MFS general substrate transporter like domains"/>
    <property type="match status" value="1"/>
</dbReference>
<protein>
    <recommendedName>
        <fullName evidence="7">Major facilitator superfamily (MFS) profile domain-containing protein</fullName>
    </recommendedName>
</protein>
<feature type="transmembrane region" description="Helical" evidence="6">
    <location>
        <begin position="100"/>
        <end position="122"/>
    </location>
</feature>
<feature type="transmembrane region" description="Helical" evidence="6">
    <location>
        <begin position="449"/>
        <end position="470"/>
    </location>
</feature>
<dbReference type="PROSITE" id="PS50850">
    <property type="entry name" value="MFS"/>
    <property type="match status" value="1"/>
</dbReference>
<feature type="transmembrane region" description="Helical" evidence="6">
    <location>
        <begin position="322"/>
        <end position="344"/>
    </location>
</feature>
<feature type="transmembrane region" description="Helical" evidence="6">
    <location>
        <begin position="386"/>
        <end position="404"/>
    </location>
</feature>
<evidence type="ECO:0000259" key="7">
    <source>
        <dbReference type="PROSITE" id="PS50850"/>
    </source>
</evidence>
<dbReference type="GO" id="GO:0022857">
    <property type="term" value="F:transmembrane transporter activity"/>
    <property type="evidence" value="ECO:0007669"/>
    <property type="project" value="InterPro"/>
</dbReference>
<evidence type="ECO:0000256" key="5">
    <source>
        <dbReference type="ARBA" id="ARBA00023136"/>
    </source>
</evidence>
<dbReference type="AlphaFoldDB" id="A0AAN8P0B0"/>
<evidence type="ECO:0000256" key="1">
    <source>
        <dbReference type="ARBA" id="ARBA00004141"/>
    </source>
</evidence>
<comment type="subcellular location">
    <subcellularLocation>
        <location evidence="1">Membrane</location>
        <topology evidence="1">Multi-pass membrane protein</topology>
    </subcellularLocation>
</comment>
<feature type="transmembrane region" description="Helical" evidence="6">
    <location>
        <begin position="191"/>
        <end position="211"/>
    </location>
</feature>
<evidence type="ECO:0000256" key="6">
    <source>
        <dbReference type="SAM" id="Phobius"/>
    </source>
</evidence>
<evidence type="ECO:0000256" key="4">
    <source>
        <dbReference type="ARBA" id="ARBA00022989"/>
    </source>
</evidence>
<dbReference type="SUPFAM" id="SSF103473">
    <property type="entry name" value="MFS general substrate transporter"/>
    <property type="match status" value="1"/>
</dbReference>
<feature type="transmembrane region" description="Helical" evidence="6">
    <location>
        <begin position="416"/>
        <end position="437"/>
    </location>
</feature>
<dbReference type="Pfam" id="PF07690">
    <property type="entry name" value="MFS_1"/>
    <property type="match status" value="1"/>
</dbReference>
<name>A0AAN8P0B0_9PEZI</name>
<keyword evidence="4 6" id="KW-1133">Transmembrane helix</keyword>
<feature type="transmembrane region" description="Helical" evidence="6">
    <location>
        <begin position="291"/>
        <end position="316"/>
    </location>
</feature>
<feature type="transmembrane region" description="Helical" evidence="6">
    <location>
        <begin position="62"/>
        <end position="80"/>
    </location>
</feature>
<dbReference type="InterPro" id="IPR011701">
    <property type="entry name" value="MFS"/>
</dbReference>
<keyword evidence="3 6" id="KW-0812">Transmembrane</keyword>
<keyword evidence="9" id="KW-1185">Reference proteome</keyword>
<dbReference type="InterPro" id="IPR036259">
    <property type="entry name" value="MFS_trans_sf"/>
</dbReference>
<evidence type="ECO:0000256" key="3">
    <source>
        <dbReference type="ARBA" id="ARBA00022692"/>
    </source>
</evidence>
<feature type="transmembrane region" description="Helical" evidence="6">
    <location>
        <begin position="129"/>
        <end position="147"/>
    </location>
</feature>
<evidence type="ECO:0000256" key="2">
    <source>
        <dbReference type="ARBA" id="ARBA00022448"/>
    </source>
</evidence>
<feature type="transmembrane region" description="Helical" evidence="6">
    <location>
        <begin position="159"/>
        <end position="179"/>
    </location>
</feature>
<accession>A0AAN8P0B0</accession>
<feature type="domain" description="Major facilitator superfamily (MFS) profile" evidence="7">
    <location>
        <begin position="62"/>
        <end position="475"/>
    </location>
</feature>
<dbReference type="PANTHER" id="PTHR43791:SF74">
    <property type="entry name" value="TRANSPORTER, PUTATIVE (AFU_ORTHOLOGUE AFUA_1G17530)-RELATED"/>
    <property type="match status" value="1"/>
</dbReference>
<dbReference type="InterPro" id="IPR020846">
    <property type="entry name" value="MFS_dom"/>
</dbReference>
<dbReference type="GO" id="GO:0016020">
    <property type="term" value="C:membrane"/>
    <property type="evidence" value="ECO:0007669"/>
    <property type="project" value="UniProtKB-SubCell"/>
</dbReference>
<feature type="transmembrane region" description="Helical" evidence="6">
    <location>
        <begin position="356"/>
        <end position="374"/>
    </location>
</feature>
<keyword evidence="5 6" id="KW-0472">Membrane</keyword>
<reference evidence="8 9" key="1">
    <citation type="submission" date="2019-10" db="EMBL/GenBank/DDBJ databases">
        <authorList>
            <person name="Palmer J.M."/>
        </authorList>
    </citation>
    <scope>NUCLEOTIDE SEQUENCE [LARGE SCALE GENOMIC DNA]</scope>
    <source>
        <strain evidence="8 9">TWF506</strain>
    </source>
</reference>
<evidence type="ECO:0000313" key="9">
    <source>
        <dbReference type="Proteomes" id="UP001307849"/>
    </source>
</evidence>
<proteinExistence type="predicted"/>
<evidence type="ECO:0000313" key="8">
    <source>
        <dbReference type="EMBL" id="KAK6521707.1"/>
    </source>
</evidence>
<keyword evidence="2" id="KW-0813">Transport</keyword>
<comment type="caution">
    <text evidence="8">The sequence shown here is derived from an EMBL/GenBank/DDBJ whole genome shotgun (WGS) entry which is preliminary data.</text>
</comment>